<dbReference type="EMBL" id="DWZI01000043">
    <property type="protein sequence ID" value="HJA86256.1"/>
    <property type="molecule type" value="Genomic_DNA"/>
</dbReference>
<dbReference type="InterPro" id="IPR012944">
    <property type="entry name" value="SusD_RagB_dom"/>
</dbReference>
<evidence type="ECO:0000256" key="3">
    <source>
        <dbReference type="ARBA" id="ARBA00022729"/>
    </source>
</evidence>
<evidence type="ECO:0000256" key="5">
    <source>
        <dbReference type="ARBA" id="ARBA00023237"/>
    </source>
</evidence>
<evidence type="ECO:0000259" key="7">
    <source>
        <dbReference type="Pfam" id="PF14322"/>
    </source>
</evidence>
<dbReference type="InterPro" id="IPR033985">
    <property type="entry name" value="SusD-like_N"/>
</dbReference>
<keyword evidence="4" id="KW-0472">Membrane</keyword>
<dbReference type="Pfam" id="PF14322">
    <property type="entry name" value="SusD-like_3"/>
    <property type="match status" value="1"/>
</dbReference>
<comment type="caution">
    <text evidence="8">The sequence shown here is derived from an EMBL/GenBank/DDBJ whole genome shotgun (WGS) entry which is preliminary data.</text>
</comment>
<dbReference type="GO" id="GO:0009279">
    <property type="term" value="C:cell outer membrane"/>
    <property type="evidence" value="ECO:0007669"/>
    <property type="project" value="UniProtKB-SubCell"/>
</dbReference>
<dbReference type="Gene3D" id="1.25.40.390">
    <property type="match status" value="1"/>
</dbReference>
<protein>
    <submittedName>
        <fullName evidence="8">RagB/SusD family nutrient uptake outer membrane protein</fullName>
    </submittedName>
</protein>
<name>A0A9D2HXF9_9BACE</name>
<proteinExistence type="inferred from homology"/>
<evidence type="ECO:0000313" key="9">
    <source>
        <dbReference type="Proteomes" id="UP000823862"/>
    </source>
</evidence>
<evidence type="ECO:0000256" key="1">
    <source>
        <dbReference type="ARBA" id="ARBA00004442"/>
    </source>
</evidence>
<keyword evidence="5" id="KW-0998">Cell outer membrane</keyword>
<gene>
    <name evidence="8" type="ORF">H9950_08745</name>
</gene>
<organism evidence="8 9">
    <name type="scientific">Candidatus Bacteroides avicola</name>
    <dbReference type="NCBI Taxonomy" id="2838468"/>
    <lineage>
        <taxon>Bacteria</taxon>
        <taxon>Pseudomonadati</taxon>
        <taxon>Bacteroidota</taxon>
        <taxon>Bacteroidia</taxon>
        <taxon>Bacteroidales</taxon>
        <taxon>Bacteroidaceae</taxon>
        <taxon>Bacteroides</taxon>
    </lineage>
</organism>
<evidence type="ECO:0000313" key="8">
    <source>
        <dbReference type="EMBL" id="HJA86256.1"/>
    </source>
</evidence>
<dbReference type="Pfam" id="PF07980">
    <property type="entry name" value="SusD_RagB"/>
    <property type="match status" value="1"/>
</dbReference>
<comment type="similarity">
    <text evidence="2">Belongs to the SusD family.</text>
</comment>
<accession>A0A9D2HXF9</accession>
<dbReference type="InterPro" id="IPR011990">
    <property type="entry name" value="TPR-like_helical_dom_sf"/>
</dbReference>
<dbReference type="Proteomes" id="UP000823862">
    <property type="component" value="Unassembled WGS sequence"/>
</dbReference>
<feature type="domain" description="SusD-like N-terminal" evidence="7">
    <location>
        <begin position="75"/>
        <end position="193"/>
    </location>
</feature>
<keyword evidence="3" id="KW-0732">Signal</keyword>
<dbReference type="SUPFAM" id="SSF48452">
    <property type="entry name" value="TPR-like"/>
    <property type="match status" value="1"/>
</dbReference>
<evidence type="ECO:0000259" key="6">
    <source>
        <dbReference type="Pfam" id="PF07980"/>
    </source>
</evidence>
<comment type="subcellular location">
    <subcellularLocation>
        <location evidence="1">Cell outer membrane</location>
    </subcellularLocation>
</comment>
<evidence type="ECO:0000256" key="4">
    <source>
        <dbReference type="ARBA" id="ARBA00023136"/>
    </source>
</evidence>
<dbReference type="AlphaFoldDB" id="A0A9D2HXF9"/>
<evidence type="ECO:0000256" key="2">
    <source>
        <dbReference type="ARBA" id="ARBA00006275"/>
    </source>
</evidence>
<reference evidence="8" key="1">
    <citation type="journal article" date="2021" name="PeerJ">
        <title>Extensive microbial diversity within the chicken gut microbiome revealed by metagenomics and culture.</title>
        <authorList>
            <person name="Gilroy R."/>
            <person name="Ravi A."/>
            <person name="Getino M."/>
            <person name="Pursley I."/>
            <person name="Horton D.L."/>
            <person name="Alikhan N.F."/>
            <person name="Baker D."/>
            <person name="Gharbi K."/>
            <person name="Hall N."/>
            <person name="Watson M."/>
            <person name="Adriaenssens E.M."/>
            <person name="Foster-Nyarko E."/>
            <person name="Jarju S."/>
            <person name="Secka A."/>
            <person name="Antonio M."/>
            <person name="Oren A."/>
            <person name="Chaudhuri R.R."/>
            <person name="La Ragione R."/>
            <person name="Hildebrand F."/>
            <person name="Pallen M.J."/>
        </authorList>
    </citation>
    <scope>NUCLEOTIDE SEQUENCE</scope>
    <source>
        <strain evidence="8">ChiHjej12B11-9795</strain>
    </source>
</reference>
<sequence length="586" mass="66977">MSTSSCSDILDVTPEDWFSAYSFWQTQSEFEGFVSAVSNQFRANYPANILFYAGELRAGGFELTTIDGSGILNSSVIQNIYDETTNYQFSNFGGYYGFIANLNELIYRCDNTTVLSNDVKNGLLGIAYGWRAYAYFQMYRMYGGVVLRLTPDVVLGEYDPTQLYKGRATAEETLAQIKSDIQQSLDYFNSSTYVYNSGAADYYWSKAATEMLAGEVYLWSGKVSTGDHVAAAEDVATAATYFDNVINDYGYELQSDYFSVWTTPHNSESIYSICYSDENDGAYYTYPPNYLLWARTTGTAYNNYWSTQDQEGWGHVKGIANRFGKWYDPETGTSEDIEILSSCNFGPMRYTYKNALYYQFDEDDSRINMFYPQWYVNEGEEDMQYIPDFDPTKYRLAGTFVCKFRPKMVSSSTYYTFANDMPIYRLALAYLYAAECANYAGDNAAVEYYINAIRQRAYGDKWDESRYGYVAGSFVENENAIMREKDKEFIMEGQRWWDLRRLTTVKGGTQKDHFVFQPQGCVGYGLNTTENPWMVDINGELVETNTPVLDGTTQDEHLLLWPIDATVMGSDPEIEQNPGYEIDAEE</sequence>
<reference evidence="8" key="2">
    <citation type="submission" date="2021-04" db="EMBL/GenBank/DDBJ databases">
        <authorList>
            <person name="Gilroy R."/>
        </authorList>
    </citation>
    <scope>NUCLEOTIDE SEQUENCE</scope>
    <source>
        <strain evidence="8">ChiHjej12B11-9795</strain>
    </source>
</reference>
<feature type="domain" description="RagB/SusD" evidence="6">
    <location>
        <begin position="296"/>
        <end position="580"/>
    </location>
</feature>